<dbReference type="InterPro" id="IPR049792">
    <property type="entry name" value="PA1414-like"/>
</dbReference>
<evidence type="ECO:0000313" key="1">
    <source>
        <dbReference type="EMBL" id="SEQ34697.1"/>
    </source>
</evidence>
<accession>A0ABY1BA05</accession>
<dbReference type="NCBIfam" id="NF041729">
    <property type="entry name" value="PA1414_fam"/>
    <property type="match status" value="1"/>
</dbReference>
<dbReference type="EMBL" id="FOFP01000005">
    <property type="protein sequence ID" value="SEQ34697.1"/>
    <property type="molecule type" value="Genomic_DNA"/>
</dbReference>
<name>A0ABY1BA05_9PSED</name>
<sequence>MIAKLYNALHDLLVALGLLDKPVLQPIPVRQNDPRRPQQAPRRR</sequence>
<proteinExistence type="predicted"/>
<comment type="caution">
    <text evidence="1">The sequence shown here is derived from an EMBL/GenBank/DDBJ whole genome shotgun (WGS) entry which is preliminary data.</text>
</comment>
<dbReference type="Proteomes" id="UP000198512">
    <property type="component" value="Unassembled WGS sequence"/>
</dbReference>
<gene>
    <name evidence="1" type="ORF">SAMN05216600_105116</name>
</gene>
<organism evidence="1 2">
    <name type="scientific">Pseudomonas cuatrocienegasensis</name>
    <dbReference type="NCBI Taxonomy" id="543360"/>
    <lineage>
        <taxon>Bacteria</taxon>
        <taxon>Pseudomonadati</taxon>
        <taxon>Pseudomonadota</taxon>
        <taxon>Gammaproteobacteria</taxon>
        <taxon>Pseudomonadales</taxon>
        <taxon>Pseudomonadaceae</taxon>
        <taxon>Pseudomonas</taxon>
    </lineage>
</organism>
<reference evidence="1 2" key="1">
    <citation type="submission" date="2016-10" db="EMBL/GenBank/DDBJ databases">
        <authorList>
            <person name="Varghese N."/>
            <person name="Submissions S."/>
        </authorList>
    </citation>
    <scope>NUCLEOTIDE SEQUENCE [LARGE SCALE GENOMIC DNA]</scope>
    <source>
        <strain evidence="1 2">CIP 109853</strain>
    </source>
</reference>
<evidence type="ECO:0000313" key="2">
    <source>
        <dbReference type="Proteomes" id="UP000198512"/>
    </source>
</evidence>
<dbReference type="RefSeq" id="WP_256540153.1">
    <property type="nucleotide sequence ID" value="NZ_FOFP01000005.1"/>
</dbReference>
<keyword evidence="2" id="KW-1185">Reference proteome</keyword>
<protein>
    <submittedName>
        <fullName evidence="1">Uncharacterized protein</fullName>
    </submittedName>
</protein>